<dbReference type="Proteomes" id="UP000016567">
    <property type="component" value="Unassembled WGS sequence"/>
</dbReference>
<proteinExistence type="predicted"/>
<evidence type="ECO:0000259" key="1">
    <source>
        <dbReference type="Pfam" id="PF07484"/>
    </source>
</evidence>
<evidence type="ECO:0000313" key="2">
    <source>
        <dbReference type="EMBL" id="GAD76586.1"/>
    </source>
</evidence>
<keyword evidence="3" id="KW-1185">Reference proteome</keyword>
<dbReference type="Gene3D" id="3.90.1340.10">
    <property type="entry name" value="Phage tail collar domain"/>
    <property type="match status" value="1"/>
</dbReference>
<evidence type="ECO:0000313" key="3">
    <source>
        <dbReference type="Proteomes" id="UP000016567"/>
    </source>
</evidence>
<dbReference type="EMBL" id="BATL01000047">
    <property type="protein sequence ID" value="GAD76586.1"/>
    <property type="molecule type" value="Genomic_DNA"/>
</dbReference>
<dbReference type="Pfam" id="PF07484">
    <property type="entry name" value="Collar"/>
    <property type="match status" value="1"/>
</dbReference>
<dbReference type="CDD" id="cd22641">
    <property type="entry name" value="C24-like"/>
    <property type="match status" value="1"/>
</dbReference>
<protein>
    <recommendedName>
        <fullName evidence="1">Phage tail collar domain-containing protein</fullName>
    </recommendedName>
</protein>
<dbReference type="AlphaFoldDB" id="U3A9G3"/>
<dbReference type="STRING" id="1219077.VAZ01S_047_00090"/>
<organism evidence="2 3">
    <name type="scientific">Vibrio azureus NBRC 104587</name>
    <dbReference type="NCBI Taxonomy" id="1219077"/>
    <lineage>
        <taxon>Bacteria</taxon>
        <taxon>Pseudomonadati</taxon>
        <taxon>Pseudomonadota</taxon>
        <taxon>Gammaproteobacteria</taxon>
        <taxon>Vibrionales</taxon>
        <taxon>Vibrionaceae</taxon>
        <taxon>Vibrio</taxon>
    </lineage>
</organism>
<gene>
    <name evidence="2" type="ORF">VAZ01S_047_00090</name>
</gene>
<dbReference type="eggNOG" id="COG4675">
    <property type="taxonomic scope" value="Bacteria"/>
</dbReference>
<accession>U3A9G3</accession>
<dbReference type="InterPro" id="IPR011083">
    <property type="entry name" value="Phage_tail_collar_dom"/>
</dbReference>
<dbReference type="InterPro" id="IPR037053">
    <property type="entry name" value="Phage_tail_collar_dom_sf"/>
</dbReference>
<name>U3A9G3_9VIBR</name>
<feature type="domain" description="Phage tail collar" evidence="1">
    <location>
        <begin position="535"/>
        <end position="576"/>
    </location>
</feature>
<dbReference type="SUPFAM" id="SSF88874">
    <property type="entry name" value="Receptor-binding domain of short tail fibre protein gp12"/>
    <property type="match status" value="1"/>
</dbReference>
<sequence>MQTSTLNRQAFTNSSPIDFLLMNPEGGPWEDHAPNTLFIVDVMGKTKVEQKLIIKNRSQYTIRLGLLEEEQCYHFRLLFRNGVFQSPYPPVFEEQEGWQIRQAQDIGDGSWCVDFICEYSTSLQPQDEFTFSFSYRTADALLGKRGTRMKICAQGMRFEEQAESFSTSVESQVDILNLSSNNAYISEIATQIGQYDSKTDDIEAALLGALYATKDDNEDNLAFANDLTKDMTKAKEEADGNDEAIQYNERTQKLNDYDLATKTDTVNDVISGRDNKKHSLRNKLDQSDQYGEKKFAKMKQLISLLVQHGIALDNEVDLKSEAYNAKFETLEAMYPLALSCETPTGLTTNQSSSFSVFLYNRSNQTLAFSEHASIKLIVPFGDEFSALAKNDEETGVPVNNSSGVLEKLNSSHNTSVFSWTPAVDFLLPKGDAIEIKIDNITPNQHIGRSFIDVNISGLIGQQNNTFSLAITKTNSNLARLVGNQNVGIGIDSTNSNNNEAEGIDSQSPHNSLDVQGDINTRSKIKELGNDLIPRGFIAMFYSDVIPEGWALCDGKNYTSTDGKHTLKAPDLRDRFIVGVGKGYKINNTGGANRVTLSIEQMPRHKHGISIHSGGTHTHDVTIDADKGEAGGTVTHGLDGSEGKETTNTFVSSKSGYHNHSATCDYSGNTHSHENRPPYYALCYIMKL</sequence>
<comment type="caution">
    <text evidence="2">The sequence shown here is derived from an EMBL/GenBank/DDBJ whole genome shotgun (WGS) entry which is preliminary data.</text>
</comment>
<reference evidence="2 3" key="1">
    <citation type="submission" date="2013-09" db="EMBL/GenBank/DDBJ databases">
        <title>Whole genome shotgun sequence of Vibrio azureus NBRC 104587.</title>
        <authorList>
            <person name="Isaki S."/>
            <person name="Hosoyama A."/>
            <person name="Numata M."/>
            <person name="Hashimoto M."/>
            <person name="Hosoyama Y."/>
            <person name="Tsuchikane K."/>
            <person name="Noguchi M."/>
            <person name="Hirakata S."/>
            <person name="Ichikawa N."/>
            <person name="Ohji S."/>
            <person name="Yamazoe A."/>
            <person name="Fujita N."/>
        </authorList>
    </citation>
    <scope>NUCLEOTIDE SEQUENCE [LARGE SCALE GENOMIC DNA]</scope>
    <source>
        <strain evidence="2 3">NBRC 104587</strain>
    </source>
</reference>